<dbReference type="PROSITE" id="PS50893">
    <property type="entry name" value="ABC_TRANSPORTER_2"/>
    <property type="match status" value="1"/>
</dbReference>
<evidence type="ECO:0000259" key="8">
    <source>
        <dbReference type="PROSITE" id="PS50893"/>
    </source>
</evidence>
<evidence type="ECO:0000256" key="4">
    <source>
        <dbReference type="ARBA" id="ARBA00022475"/>
    </source>
</evidence>
<keyword evidence="3" id="KW-0813">Transport</keyword>
<dbReference type="PANTHER" id="PTHR43297:SF2">
    <property type="entry name" value="DIPEPTIDE TRANSPORT ATP-BINDING PROTEIN DPPD"/>
    <property type="match status" value="1"/>
</dbReference>
<gene>
    <name evidence="9" type="ORF">ACFQ4H_32780</name>
</gene>
<name>A0ABW3YQI3_9ACTN</name>
<dbReference type="InterPro" id="IPR050388">
    <property type="entry name" value="ABC_Ni/Peptide_Import"/>
</dbReference>
<accession>A0ABW3YQI3</accession>
<organism evidence="9 10">
    <name type="scientific">Micromonospora sonneratiae</name>
    <dbReference type="NCBI Taxonomy" id="1184706"/>
    <lineage>
        <taxon>Bacteria</taxon>
        <taxon>Bacillati</taxon>
        <taxon>Actinomycetota</taxon>
        <taxon>Actinomycetes</taxon>
        <taxon>Micromonosporales</taxon>
        <taxon>Micromonosporaceae</taxon>
        <taxon>Micromonospora</taxon>
    </lineage>
</organism>
<dbReference type="Proteomes" id="UP001597260">
    <property type="component" value="Unassembled WGS sequence"/>
</dbReference>
<dbReference type="InterPro" id="IPR017871">
    <property type="entry name" value="ABC_transporter-like_CS"/>
</dbReference>
<protein>
    <submittedName>
        <fullName evidence="9">ABC transporter ATP-binding protein</fullName>
    </submittedName>
</protein>
<dbReference type="SUPFAM" id="SSF52540">
    <property type="entry name" value="P-loop containing nucleoside triphosphate hydrolases"/>
    <property type="match status" value="1"/>
</dbReference>
<reference evidence="10" key="1">
    <citation type="journal article" date="2019" name="Int. J. Syst. Evol. Microbiol.">
        <title>The Global Catalogue of Microorganisms (GCM) 10K type strain sequencing project: providing services to taxonomists for standard genome sequencing and annotation.</title>
        <authorList>
            <consortium name="The Broad Institute Genomics Platform"/>
            <consortium name="The Broad Institute Genome Sequencing Center for Infectious Disease"/>
            <person name="Wu L."/>
            <person name="Ma J."/>
        </authorList>
    </citation>
    <scope>NUCLEOTIDE SEQUENCE [LARGE SCALE GENOMIC DNA]</scope>
    <source>
        <strain evidence="10">JCM 31037</strain>
    </source>
</reference>
<dbReference type="EMBL" id="JBHTMP010000099">
    <property type="protein sequence ID" value="MFD1325866.1"/>
    <property type="molecule type" value="Genomic_DNA"/>
</dbReference>
<evidence type="ECO:0000313" key="9">
    <source>
        <dbReference type="EMBL" id="MFD1325866.1"/>
    </source>
</evidence>
<keyword evidence="10" id="KW-1185">Reference proteome</keyword>
<keyword evidence="6 9" id="KW-0067">ATP-binding</keyword>
<evidence type="ECO:0000256" key="2">
    <source>
        <dbReference type="ARBA" id="ARBA00005417"/>
    </source>
</evidence>
<dbReference type="InterPro" id="IPR003593">
    <property type="entry name" value="AAA+_ATPase"/>
</dbReference>
<dbReference type="SMART" id="SM00382">
    <property type="entry name" value="AAA"/>
    <property type="match status" value="1"/>
</dbReference>
<evidence type="ECO:0000256" key="1">
    <source>
        <dbReference type="ARBA" id="ARBA00004202"/>
    </source>
</evidence>
<dbReference type="Pfam" id="PF08352">
    <property type="entry name" value="oligo_HPY"/>
    <property type="match status" value="1"/>
</dbReference>
<comment type="similarity">
    <text evidence="2">Belongs to the ABC transporter superfamily.</text>
</comment>
<dbReference type="NCBIfam" id="TIGR01727">
    <property type="entry name" value="oligo_HPY"/>
    <property type="match status" value="1"/>
</dbReference>
<feature type="domain" description="ABC transporter" evidence="8">
    <location>
        <begin position="6"/>
        <end position="255"/>
    </location>
</feature>
<dbReference type="GO" id="GO:0005524">
    <property type="term" value="F:ATP binding"/>
    <property type="evidence" value="ECO:0007669"/>
    <property type="project" value="UniProtKB-KW"/>
</dbReference>
<sequence length="327" mass="35383">MTLLDVRDLSVVFTRRGESSFTAVDGVSFSVEPGQTVGLVGESGCGKSVTSLAIMGLLPKRGNKVSGEVLLDGVDLLKLRPDAMRDRRGREIGMIFQDPLSSLNPVIPIGVQVAEVLERHQGRDRKQALQESRDLLDAVGIPDPSRRLSEYPHQISGGMRQRALIAIALACKPRLLIADEPTTALDVTIQAQILTLLKELVDETGTALIMITHDLGVVAGLCDTVNVLYGGKVVETADRHRLFAEPRHPYTHGLLNSVPRLDSPRGERLHTIRGSVADNIPWSEGCAFAPRCDRVVDACVGATPSLEPTAKGSHFRCNNPVRQEVAA</sequence>
<keyword evidence="4" id="KW-1003">Cell membrane</keyword>
<evidence type="ECO:0000256" key="3">
    <source>
        <dbReference type="ARBA" id="ARBA00022448"/>
    </source>
</evidence>
<keyword evidence="5" id="KW-0547">Nucleotide-binding</keyword>
<evidence type="ECO:0000256" key="7">
    <source>
        <dbReference type="ARBA" id="ARBA00023136"/>
    </source>
</evidence>
<dbReference type="CDD" id="cd03257">
    <property type="entry name" value="ABC_NikE_OppD_transporters"/>
    <property type="match status" value="1"/>
</dbReference>
<evidence type="ECO:0000313" key="10">
    <source>
        <dbReference type="Proteomes" id="UP001597260"/>
    </source>
</evidence>
<evidence type="ECO:0000256" key="5">
    <source>
        <dbReference type="ARBA" id="ARBA00022741"/>
    </source>
</evidence>
<dbReference type="PANTHER" id="PTHR43297">
    <property type="entry name" value="OLIGOPEPTIDE TRANSPORT ATP-BINDING PROTEIN APPD"/>
    <property type="match status" value="1"/>
</dbReference>
<dbReference type="Pfam" id="PF00005">
    <property type="entry name" value="ABC_tran"/>
    <property type="match status" value="1"/>
</dbReference>
<dbReference type="PROSITE" id="PS00211">
    <property type="entry name" value="ABC_TRANSPORTER_1"/>
    <property type="match status" value="1"/>
</dbReference>
<dbReference type="InterPro" id="IPR027417">
    <property type="entry name" value="P-loop_NTPase"/>
</dbReference>
<dbReference type="Gene3D" id="3.40.50.300">
    <property type="entry name" value="P-loop containing nucleotide triphosphate hydrolases"/>
    <property type="match status" value="1"/>
</dbReference>
<comment type="caution">
    <text evidence="9">The sequence shown here is derived from an EMBL/GenBank/DDBJ whole genome shotgun (WGS) entry which is preliminary data.</text>
</comment>
<proteinExistence type="inferred from homology"/>
<comment type="subcellular location">
    <subcellularLocation>
        <location evidence="1">Cell membrane</location>
        <topology evidence="1">Peripheral membrane protein</topology>
    </subcellularLocation>
</comment>
<keyword evidence="7" id="KW-0472">Membrane</keyword>
<evidence type="ECO:0000256" key="6">
    <source>
        <dbReference type="ARBA" id="ARBA00022840"/>
    </source>
</evidence>
<dbReference type="InterPro" id="IPR013563">
    <property type="entry name" value="Oligopep_ABC_C"/>
</dbReference>
<dbReference type="RefSeq" id="WP_377578788.1">
    <property type="nucleotide sequence ID" value="NZ_JBHTMP010000099.1"/>
</dbReference>
<dbReference type="InterPro" id="IPR003439">
    <property type="entry name" value="ABC_transporter-like_ATP-bd"/>
</dbReference>